<dbReference type="Proteomes" id="UP000677082">
    <property type="component" value="Unassembled WGS sequence"/>
</dbReference>
<protein>
    <submittedName>
        <fullName evidence="1">Uncharacterized protein</fullName>
    </submittedName>
</protein>
<dbReference type="AlphaFoldDB" id="A0A920BRB1"/>
<reference evidence="1 2" key="1">
    <citation type="submission" date="2021-03" db="EMBL/GenBank/DDBJ databases">
        <title>Whole genome shotgun sequence of Actinoplanes toevensis NBRC 105298.</title>
        <authorList>
            <person name="Komaki H."/>
            <person name="Tamura T."/>
        </authorList>
    </citation>
    <scope>NUCLEOTIDE SEQUENCE [LARGE SCALE GENOMIC DNA]</scope>
    <source>
        <strain evidence="1 2">NBRC 105298</strain>
    </source>
</reference>
<name>A0A920BRB1_9ACTN</name>
<evidence type="ECO:0000313" key="1">
    <source>
        <dbReference type="EMBL" id="GIM98232.1"/>
    </source>
</evidence>
<accession>A0A920BRB1</accession>
<organism evidence="1 2">
    <name type="scientific">Paractinoplanes toevensis</name>
    <dbReference type="NCBI Taxonomy" id="571911"/>
    <lineage>
        <taxon>Bacteria</taxon>
        <taxon>Bacillati</taxon>
        <taxon>Actinomycetota</taxon>
        <taxon>Actinomycetes</taxon>
        <taxon>Micromonosporales</taxon>
        <taxon>Micromonosporaceae</taxon>
        <taxon>Paractinoplanes</taxon>
    </lineage>
</organism>
<sequence length="103" mass="11654">MHDSVYEIAGNDPRKAKLLRASLQKLADQPDGLLKEMAEQVLRGELDLRQAAMSDTYGQPLGVAFDQFTTYYDELDQHERDELVADTQQQLNELLDDSRTAPS</sequence>
<proteinExistence type="predicted"/>
<keyword evidence="2" id="KW-1185">Reference proteome</keyword>
<dbReference type="EMBL" id="BOQN01000206">
    <property type="protein sequence ID" value="GIM98232.1"/>
    <property type="molecule type" value="Genomic_DNA"/>
</dbReference>
<evidence type="ECO:0000313" key="2">
    <source>
        <dbReference type="Proteomes" id="UP000677082"/>
    </source>
</evidence>
<comment type="caution">
    <text evidence="1">The sequence shown here is derived from an EMBL/GenBank/DDBJ whole genome shotgun (WGS) entry which is preliminary data.</text>
</comment>
<dbReference type="RefSeq" id="WP_213013855.1">
    <property type="nucleotide sequence ID" value="NZ_BOQN01000206.1"/>
</dbReference>
<gene>
    <name evidence="1" type="ORF">Ato02nite_100250</name>
</gene>